<protein>
    <recommendedName>
        <fullName evidence="1">N-acetyltransferase domain-containing protein</fullName>
    </recommendedName>
</protein>
<dbReference type="Pfam" id="PF13302">
    <property type="entry name" value="Acetyltransf_3"/>
    <property type="match status" value="2"/>
</dbReference>
<dbReference type="Gene3D" id="3.40.630.30">
    <property type="match status" value="2"/>
</dbReference>
<organism evidence="2 3">
    <name type="scientific">Digitaria exilis</name>
    <dbReference type="NCBI Taxonomy" id="1010633"/>
    <lineage>
        <taxon>Eukaryota</taxon>
        <taxon>Viridiplantae</taxon>
        <taxon>Streptophyta</taxon>
        <taxon>Embryophyta</taxon>
        <taxon>Tracheophyta</taxon>
        <taxon>Spermatophyta</taxon>
        <taxon>Magnoliopsida</taxon>
        <taxon>Liliopsida</taxon>
        <taxon>Poales</taxon>
        <taxon>Poaceae</taxon>
        <taxon>PACMAD clade</taxon>
        <taxon>Panicoideae</taxon>
        <taxon>Panicodae</taxon>
        <taxon>Paniceae</taxon>
        <taxon>Anthephorinae</taxon>
        <taxon>Digitaria</taxon>
    </lineage>
</organism>
<feature type="domain" description="N-acetyltransferase" evidence="1">
    <location>
        <begin position="277"/>
        <end position="442"/>
    </location>
</feature>
<sequence length="445" mass="48848">MATESRNPYRGYRPAYRGHNRSAAHARGVYGMELQEQGDAPRAAAEPTDEIATLREFTASDADAEAFMSWASDPLVARFQSRDAFEHVGQARRYIADHVLPHPWYRAICVGSGSGSGAAVVVGSISVNPAPAEADGRLFRASVGYHVARAQWGRGVATRAVRTAAKDVFAAWPWLRRLEAVADVENPASQRVLEKAGFVREGVLRKYIVLKGRPRDMVMFSLRHWALDGLRCSALLCSASPPLEQTMEPSADGDVQDRQQRLEEVEGDAAATPVPVVSLRPLGLEDTDAFMAWASDDRVMRFLKRPLCATREQAVAQIRDTVLGHPWFRAICVGGGDLPVGQVSVWPYADEGSRRANLGYALARDHWGRGIVTAAIKMVVARVFDDLPGLERLEAVTDVENVRSQRVLEKAGFQREGVLRRYIAGRGGGQAKDAVIYSFLSSDRP</sequence>
<dbReference type="OrthoDB" id="630895at2759"/>
<dbReference type="AlphaFoldDB" id="A0A835AXQ4"/>
<accession>A0A835AXQ4</accession>
<dbReference type="PANTHER" id="PTHR46067:SF2">
    <property type="entry name" value="ACETYLTRANSFERASE, GNAT FAMILY PROTEIN, EXPRESSED"/>
    <property type="match status" value="1"/>
</dbReference>
<dbReference type="InterPro" id="IPR000182">
    <property type="entry name" value="GNAT_dom"/>
</dbReference>
<feature type="domain" description="N-acetyltransferase" evidence="1">
    <location>
        <begin position="52"/>
        <end position="216"/>
    </location>
</feature>
<dbReference type="PROSITE" id="PS51186">
    <property type="entry name" value="GNAT"/>
    <property type="match status" value="2"/>
</dbReference>
<name>A0A835AXQ4_9POAL</name>
<evidence type="ECO:0000259" key="1">
    <source>
        <dbReference type="PROSITE" id="PS51186"/>
    </source>
</evidence>
<dbReference type="GO" id="GO:0016747">
    <property type="term" value="F:acyltransferase activity, transferring groups other than amino-acyl groups"/>
    <property type="evidence" value="ECO:0007669"/>
    <property type="project" value="InterPro"/>
</dbReference>
<dbReference type="InterPro" id="IPR016181">
    <property type="entry name" value="Acyl_CoA_acyltransferase"/>
</dbReference>
<proteinExistence type="predicted"/>
<evidence type="ECO:0000313" key="3">
    <source>
        <dbReference type="Proteomes" id="UP000636709"/>
    </source>
</evidence>
<dbReference type="Proteomes" id="UP000636709">
    <property type="component" value="Unassembled WGS sequence"/>
</dbReference>
<dbReference type="Gramene" id="Dexi9B01G0014340.1">
    <property type="protein sequence ID" value="Dexi9B01G0014340.1:cds"/>
    <property type="gene ID" value="Dexi9B01G0014340"/>
</dbReference>
<evidence type="ECO:0000313" key="2">
    <source>
        <dbReference type="EMBL" id="KAF8681729.1"/>
    </source>
</evidence>
<gene>
    <name evidence="2" type="ORF">HU200_045163</name>
</gene>
<dbReference type="SUPFAM" id="SSF55729">
    <property type="entry name" value="Acyl-CoA N-acyltransferases (Nat)"/>
    <property type="match status" value="2"/>
</dbReference>
<reference evidence="2" key="1">
    <citation type="submission" date="2020-07" db="EMBL/GenBank/DDBJ databases">
        <title>Genome sequence and genetic diversity analysis of an under-domesticated orphan crop, white fonio (Digitaria exilis).</title>
        <authorList>
            <person name="Bennetzen J.L."/>
            <person name="Chen S."/>
            <person name="Ma X."/>
            <person name="Wang X."/>
            <person name="Yssel A.E.J."/>
            <person name="Chaluvadi S.R."/>
            <person name="Johnson M."/>
            <person name="Gangashetty P."/>
            <person name="Hamidou F."/>
            <person name="Sanogo M.D."/>
            <person name="Zwaenepoel A."/>
            <person name="Wallace J."/>
            <person name="Van De Peer Y."/>
            <person name="Van Deynze A."/>
        </authorList>
    </citation>
    <scope>NUCLEOTIDE SEQUENCE</scope>
    <source>
        <tissue evidence="2">Leaves</tissue>
    </source>
</reference>
<dbReference type="EMBL" id="JACEFO010002109">
    <property type="protein sequence ID" value="KAF8681729.1"/>
    <property type="molecule type" value="Genomic_DNA"/>
</dbReference>
<dbReference type="PANTHER" id="PTHR46067">
    <property type="entry name" value="ACYL-COA N-ACYLTRANSFERASES (NAT) SUPERFAMILY PROTEIN"/>
    <property type="match status" value="1"/>
</dbReference>
<keyword evidence="3" id="KW-1185">Reference proteome</keyword>
<comment type="caution">
    <text evidence="2">The sequence shown here is derived from an EMBL/GenBank/DDBJ whole genome shotgun (WGS) entry which is preliminary data.</text>
</comment>